<dbReference type="PANTHER" id="PTHR46497">
    <property type="entry name" value="THIOREDOXIN DOMAIN-CONTAINING PROTEIN 11"/>
    <property type="match status" value="1"/>
</dbReference>
<gene>
    <name evidence="2" type="ORF">CDAUBV1_LOCUS10679</name>
</gene>
<feature type="coiled-coil region" evidence="1">
    <location>
        <begin position="945"/>
        <end position="972"/>
    </location>
</feature>
<organism evidence="2 3">
    <name type="scientific">Calicophoron daubneyi</name>
    <name type="common">Rumen fluke</name>
    <name type="synonym">Paramphistomum daubneyi</name>
    <dbReference type="NCBI Taxonomy" id="300641"/>
    <lineage>
        <taxon>Eukaryota</taxon>
        <taxon>Metazoa</taxon>
        <taxon>Spiralia</taxon>
        <taxon>Lophotrochozoa</taxon>
        <taxon>Platyhelminthes</taxon>
        <taxon>Trematoda</taxon>
        <taxon>Digenea</taxon>
        <taxon>Plagiorchiida</taxon>
        <taxon>Pronocephalata</taxon>
        <taxon>Paramphistomoidea</taxon>
        <taxon>Paramphistomidae</taxon>
        <taxon>Calicophoron</taxon>
    </lineage>
</organism>
<sequence length="1015" mass="114057">MMKSAFYEFLSHMDTLAILVCSAGLWLSSLSNSLQSTVIVSHSTKSSPFFEGSFPILDLHNGSYETLLSASEGEPIIATLYYAQWDAESLDAKRRFQSLSLFSPLYLFGVDCWLPDTSCSQKLKLEYFPQFGMHLKNSLSQIYGSSPDILHFSERIIQTLHPIKFLHSYADLSRLLFINKIVVLGSFDLKNASSKGYSQFHLASLSIGPASRRADVHILDSRVDTSFVHFPGHLVPSFKQERSSISLILGCDVRPRIVTLQIPAKFTSDVLNSVIVETVKKASRDNPTCWYPIDITPSKTGYSNLLEGVLSSSPVLLLIGSKTSLASDSDPEIYLIKSLEYAYNLCGDSEQNFTETNATKPETHPLTKRLRVTDQDARTLLYNYAWKARQRHCKFADLCPLWWGRLSQDLGLERDDLCGSADELRPEFLRRLALFDSTDRSQSTILRLISLLPEAVQEGKLTLSWDDYCAASSSHTQEEPIRCVVEDDGLAYVTRDQATSAGVVKSTQTTVGCLFPKHDAVPRHYSPGVATKCVQFFGDNGVRKQTAGERPPLGQAKSRSHRAMPHAQPHCIFDLSVEALFGHALWLLHRMEDNYQLPDSGGVDARANVEQLHFMCCHFLHKFPDSSAHRSNSCLSHPFLTPMLPGVVDRLACGSNRTLQFHTLDSDLQPLLAWNLAGYNTTERAGQSGGFGVAIVDWRNEAVYRLEGELTYDSISQFIADFHASVLKPWRKHSQFAPIIPSSELDNPTSILSIRDADHLQSLLDIQTSIQSEDKLLSANRSVTNLVLLYYTRYCVHAAYGDSMLWHFEAVAQYFNRPDLLTFARVDTSVVDLPWDLRVGRVPSIVLFPANKSSYSSLFPVEYSTSSDLSPRLIRFILDHVSSNPSNHFKPDDFPATWARENSFSSLFSKTTPFGSQHTTCDNYTSSFERGKCHKAVQSTVGSFVQKLDRSQNAARELLRRLSKELNTLNSLLTSPFFLLYCPQSEKVRLLRRLDLNSDLWSAARSFRKNVSRLM</sequence>
<dbReference type="Proteomes" id="UP001497525">
    <property type="component" value="Unassembled WGS sequence"/>
</dbReference>
<dbReference type="PANTHER" id="PTHR46497:SF1">
    <property type="entry name" value="THIOREDOXIN DOMAIN-CONTAINING PROTEIN 11"/>
    <property type="match status" value="1"/>
</dbReference>
<comment type="caution">
    <text evidence="2">The sequence shown here is derived from an EMBL/GenBank/DDBJ whole genome shotgun (WGS) entry which is preliminary data.</text>
</comment>
<proteinExistence type="predicted"/>
<accession>A0AAV2TGG9</accession>
<keyword evidence="1" id="KW-0175">Coiled coil</keyword>
<evidence type="ECO:0000313" key="2">
    <source>
        <dbReference type="EMBL" id="CAL5136542.1"/>
    </source>
</evidence>
<protein>
    <recommendedName>
        <fullName evidence="4">Thioredoxin domain-containing protein</fullName>
    </recommendedName>
</protein>
<evidence type="ECO:0000256" key="1">
    <source>
        <dbReference type="SAM" id="Coils"/>
    </source>
</evidence>
<evidence type="ECO:0000313" key="3">
    <source>
        <dbReference type="Proteomes" id="UP001497525"/>
    </source>
</evidence>
<dbReference type="EMBL" id="CAXLJL010000334">
    <property type="protein sequence ID" value="CAL5136542.1"/>
    <property type="molecule type" value="Genomic_DNA"/>
</dbReference>
<dbReference type="InterPro" id="IPR052792">
    <property type="entry name" value="Thioredoxin_dom-contain_11"/>
</dbReference>
<evidence type="ECO:0008006" key="4">
    <source>
        <dbReference type="Google" id="ProtNLM"/>
    </source>
</evidence>
<name>A0AAV2TGG9_CALDB</name>
<reference evidence="2" key="1">
    <citation type="submission" date="2024-06" db="EMBL/GenBank/DDBJ databases">
        <authorList>
            <person name="Liu X."/>
            <person name="Lenzi L."/>
            <person name="Haldenby T S."/>
            <person name="Uol C."/>
        </authorList>
    </citation>
    <scope>NUCLEOTIDE SEQUENCE</scope>
</reference>
<dbReference type="AlphaFoldDB" id="A0AAV2TGG9"/>